<evidence type="ECO:0000256" key="1">
    <source>
        <dbReference type="SAM" id="Phobius"/>
    </source>
</evidence>
<dbReference type="InParanoid" id="C8X814"/>
<accession>C8X814</accession>
<feature type="transmembrane region" description="Helical" evidence="1">
    <location>
        <begin position="22"/>
        <end position="47"/>
    </location>
</feature>
<keyword evidence="1" id="KW-0812">Transmembrane</keyword>
<keyword evidence="3" id="KW-1185">Reference proteome</keyword>
<dbReference type="RefSeq" id="WP_015749831.1">
    <property type="nucleotide sequence ID" value="NC_013235.1"/>
</dbReference>
<dbReference type="AlphaFoldDB" id="C8X814"/>
<reference evidence="3" key="1">
    <citation type="submission" date="2009-09" db="EMBL/GenBank/DDBJ databases">
        <title>The complete genome of Nakamurella multipartita DSM 44233.</title>
        <authorList>
            <consortium name="US DOE Joint Genome Institute (JGI-PGF)"/>
            <person name="Lucas S."/>
            <person name="Copeland A."/>
            <person name="Lapidus A."/>
            <person name="Glavina del Rio T."/>
            <person name="Dalin E."/>
            <person name="Tice H."/>
            <person name="Bruce D."/>
            <person name="Goodwin L."/>
            <person name="Pitluck S."/>
            <person name="Kyrpides N."/>
            <person name="Mavromatis K."/>
            <person name="Ivanova N."/>
            <person name="Ovchinnikova G."/>
            <person name="Sims D."/>
            <person name="Meincke L."/>
            <person name="Brettin T."/>
            <person name="Detter J.C."/>
            <person name="Han C."/>
            <person name="Larimer F."/>
            <person name="Land M."/>
            <person name="Hauser L."/>
            <person name="Markowitz V."/>
            <person name="Cheng J.-F."/>
            <person name="Hugenholtz P."/>
            <person name="Woyke T."/>
            <person name="Wu D."/>
            <person name="Klenk H.-P."/>
            <person name="Eisen J.A."/>
        </authorList>
    </citation>
    <scope>NUCLEOTIDE SEQUENCE [LARGE SCALE GENOMIC DNA]</scope>
    <source>
        <strain evidence="3">ATCC 700099 / DSM 44233 / CIP 104796 / JCM 9543 / NBRC 105858 / Y-104</strain>
    </source>
</reference>
<gene>
    <name evidence="2" type="ordered locus">Namu_4741</name>
</gene>
<keyword evidence="1" id="KW-1133">Transmembrane helix</keyword>
<dbReference type="KEGG" id="nml:Namu_4741"/>
<protein>
    <submittedName>
        <fullName evidence="2">Uncharacterized protein</fullName>
    </submittedName>
</protein>
<dbReference type="STRING" id="479431.Namu_4741"/>
<dbReference type="EMBL" id="CP001737">
    <property type="protein sequence ID" value="ACV81017.1"/>
    <property type="molecule type" value="Genomic_DNA"/>
</dbReference>
<dbReference type="eggNOG" id="ENOG5034C9P">
    <property type="taxonomic scope" value="Bacteria"/>
</dbReference>
<proteinExistence type="predicted"/>
<dbReference type="Proteomes" id="UP000002218">
    <property type="component" value="Chromosome"/>
</dbReference>
<evidence type="ECO:0000313" key="3">
    <source>
        <dbReference type="Proteomes" id="UP000002218"/>
    </source>
</evidence>
<name>C8X814_NAKMY</name>
<feature type="transmembrane region" description="Helical" evidence="1">
    <location>
        <begin position="154"/>
        <end position="178"/>
    </location>
</feature>
<sequence length="182" mass="19560">MTAPWGSFTPDSALRPGRFDPAALIVVGLVRGAAPVLFVLGVMNGLLTVGNHLESLPAIATPMQAFRALLSPFAPAAVAVLLRFGGGLLALALAYPLSRQVTGSVIGPDIVKRPLRVWQDRLHLVRAYRSMRWTSPVRTQAIVRLGRTGYVLPWVGTILTIQFWVSLVALLVVSYLLVRGGG</sequence>
<evidence type="ECO:0000313" key="2">
    <source>
        <dbReference type="EMBL" id="ACV81017.1"/>
    </source>
</evidence>
<feature type="transmembrane region" description="Helical" evidence="1">
    <location>
        <begin position="68"/>
        <end position="95"/>
    </location>
</feature>
<reference evidence="2 3" key="2">
    <citation type="journal article" date="2010" name="Stand. Genomic Sci.">
        <title>Complete genome sequence of Nakamurella multipartita type strain (Y-104).</title>
        <authorList>
            <person name="Tice H."/>
            <person name="Mayilraj S."/>
            <person name="Sims D."/>
            <person name="Lapidus A."/>
            <person name="Nolan M."/>
            <person name="Lucas S."/>
            <person name="Glavina Del Rio T."/>
            <person name="Copeland A."/>
            <person name="Cheng J.F."/>
            <person name="Meincke L."/>
            <person name="Bruce D."/>
            <person name="Goodwin L."/>
            <person name="Pitluck S."/>
            <person name="Ivanova N."/>
            <person name="Mavromatis K."/>
            <person name="Ovchinnikova G."/>
            <person name="Pati A."/>
            <person name="Chen A."/>
            <person name="Palaniappan K."/>
            <person name="Land M."/>
            <person name="Hauser L."/>
            <person name="Chang Y.J."/>
            <person name="Jeffries C.D."/>
            <person name="Detter J.C."/>
            <person name="Brettin T."/>
            <person name="Rohde M."/>
            <person name="Goker M."/>
            <person name="Bristow J."/>
            <person name="Eisen J.A."/>
            <person name="Markowitz V."/>
            <person name="Hugenholtz P."/>
            <person name="Kyrpides N.C."/>
            <person name="Klenk H.P."/>
            <person name="Chen F."/>
        </authorList>
    </citation>
    <scope>NUCLEOTIDE SEQUENCE [LARGE SCALE GENOMIC DNA]</scope>
    <source>
        <strain evidence="3">ATCC 700099 / DSM 44233 / CIP 104796 / JCM 9543 / NBRC 105858 / Y-104</strain>
    </source>
</reference>
<dbReference type="HOGENOM" id="CLU_1480540_0_0_11"/>
<dbReference type="OrthoDB" id="9969283at2"/>
<organism evidence="2 3">
    <name type="scientific">Nakamurella multipartita (strain ATCC 700099 / DSM 44233 / CIP 104796 / JCM 9543 / NBRC 105858 / Y-104)</name>
    <name type="common">Microsphaera multipartita</name>
    <dbReference type="NCBI Taxonomy" id="479431"/>
    <lineage>
        <taxon>Bacteria</taxon>
        <taxon>Bacillati</taxon>
        <taxon>Actinomycetota</taxon>
        <taxon>Actinomycetes</taxon>
        <taxon>Nakamurellales</taxon>
        <taxon>Nakamurellaceae</taxon>
        <taxon>Nakamurella</taxon>
    </lineage>
</organism>
<keyword evidence="1" id="KW-0472">Membrane</keyword>